<evidence type="ECO:0000313" key="1">
    <source>
        <dbReference type="EMBL" id="OYR22426.1"/>
    </source>
</evidence>
<dbReference type="EMBL" id="NNRM01000044">
    <property type="protein sequence ID" value="OYR22426.1"/>
    <property type="molecule type" value="Genomic_DNA"/>
</dbReference>
<protein>
    <submittedName>
        <fullName evidence="1">Uncharacterized protein</fullName>
    </submittedName>
</protein>
<reference evidence="1 2" key="1">
    <citation type="submission" date="2017-07" db="EMBL/GenBank/DDBJ databases">
        <title>Phylogenetic study on the rhizospheric bacterium Ochrobactrum sp. A44.</title>
        <authorList>
            <person name="Krzyzanowska D.M."/>
            <person name="Ossowicki A."/>
            <person name="Rajewska M."/>
            <person name="Maciag T."/>
            <person name="Kaczynski Z."/>
            <person name="Czerwicka M."/>
            <person name="Jafra S."/>
        </authorList>
    </citation>
    <scope>NUCLEOTIDE SEQUENCE [LARGE SCALE GENOMIC DNA]</scope>
    <source>
        <strain evidence="1 2">CCUG 30717</strain>
    </source>
</reference>
<evidence type="ECO:0000313" key="2">
    <source>
        <dbReference type="Proteomes" id="UP000216188"/>
    </source>
</evidence>
<gene>
    <name evidence="1" type="ORF">CEV34_4258</name>
</gene>
<comment type="caution">
    <text evidence="1">The sequence shown here is derived from an EMBL/GenBank/DDBJ whole genome shotgun (WGS) entry which is preliminary data.</text>
</comment>
<name>A0A256G645_9HYPH</name>
<organism evidence="1 2">
    <name type="scientific">Brucella pseudogrignonensis</name>
    <dbReference type="NCBI Taxonomy" id="419475"/>
    <lineage>
        <taxon>Bacteria</taxon>
        <taxon>Pseudomonadati</taxon>
        <taxon>Pseudomonadota</taxon>
        <taxon>Alphaproteobacteria</taxon>
        <taxon>Hyphomicrobiales</taxon>
        <taxon>Brucellaceae</taxon>
        <taxon>Brucella/Ochrobactrum group</taxon>
        <taxon>Brucella</taxon>
    </lineage>
</organism>
<dbReference type="AlphaFoldDB" id="A0A256G645"/>
<dbReference type="Proteomes" id="UP000216188">
    <property type="component" value="Unassembled WGS sequence"/>
</dbReference>
<sequence length="38" mass="4347">MVSNADSITMRSMDLDCRKRLYTRTAGNGKWIALRDEA</sequence>
<accession>A0A256G645</accession>
<keyword evidence="2" id="KW-1185">Reference proteome</keyword>
<proteinExistence type="predicted"/>